<evidence type="ECO:0000259" key="1">
    <source>
        <dbReference type="Pfam" id="PF01702"/>
    </source>
</evidence>
<dbReference type="OrthoDB" id="27601at2759"/>
<dbReference type="PANTHER" id="PTHR46064">
    <property type="entry name" value="QUEUINE TRNA-RIBOSYLTRANSFERASE ACCESSORY SUBUNIT 2"/>
    <property type="match status" value="1"/>
</dbReference>
<dbReference type="AlphaFoldDB" id="A0A835CR50"/>
<evidence type="ECO:0000313" key="3">
    <source>
        <dbReference type="Proteomes" id="UP000639338"/>
    </source>
</evidence>
<dbReference type="InterPro" id="IPR002616">
    <property type="entry name" value="tRNA_ribo_trans-like"/>
</dbReference>
<dbReference type="Gene3D" id="3.20.20.105">
    <property type="entry name" value="Queuine tRNA-ribosyltransferase-like"/>
    <property type="match status" value="1"/>
</dbReference>
<dbReference type="SUPFAM" id="SSF51713">
    <property type="entry name" value="tRNA-guanine transglycosylase"/>
    <property type="match status" value="1"/>
</dbReference>
<dbReference type="InterPro" id="IPR050852">
    <property type="entry name" value="Queuine_tRNA-ribosyltrfase"/>
</dbReference>
<organism evidence="2 3">
    <name type="scientific">Aphidius gifuensis</name>
    <name type="common">Parasitoid wasp</name>
    <dbReference type="NCBI Taxonomy" id="684658"/>
    <lineage>
        <taxon>Eukaryota</taxon>
        <taxon>Metazoa</taxon>
        <taxon>Ecdysozoa</taxon>
        <taxon>Arthropoda</taxon>
        <taxon>Hexapoda</taxon>
        <taxon>Insecta</taxon>
        <taxon>Pterygota</taxon>
        <taxon>Neoptera</taxon>
        <taxon>Endopterygota</taxon>
        <taxon>Hymenoptera</taxon>
        <taxon>Apocrita</taxon>
        <taxon>Ichneumonoidea</taxon>
        <taxon>Braconidae</taxon>
        <taxon>Aphidiinae</taxon>
        <taxon>Aphidius</taxon>
    </lineage>
</organism>
<sequence length="294" mass="33343">MKFTTDAVTKCAARLGTLSEFSKFPDIIFETPLVLLYTKRGTVPHLTKDVLKMLTNEQQLLSVSLPSVVTMTDSIKYPTLLTIQDPAEENSPTKRKNDSIAVWTKHGYHYLDSKKYMDTVEILKPDIYMALCDGDVNKDSTKKRLSKSMENSKSQLKRCYQRHESSEILKNNFLLGPVEGGFDLHAREESVKLLLEMNLSGYVIDGIHQNGPNIQDLVFTDIEKVVQHTINLLPAEKLKVSMGCWNPLVVLELIESGIDIFDSSYPYVLTEASKALTLIRNNDEQDVFNMQKSY</sequence>
<proteinExistence type="predicted"/>
<dbReference type="NCBIfam" id="TIGR00449">
    <property type="entry name" value="tgt_general"/>
    <property type="match status" value="1"/>
</dbReference>
<accession>A0A835CR50</accession>
<comment type="caution">
    <text evidence="2">The sequence shown here is derived from an EMBL/GenBank/DDBJ whole genome shotgun (WGS) entry which is preliminary data.</text>
</comment>
<dbReference type="EMBL" id="JACMRX010000004">
    <property type="protein sequence ID" value="KAF7990888.1"/>
    <property type="molecule type" value="Genomic_DNA"/>
</dbReference>
<dbReference type="Pfam" id="PF01702">
    <property type="entry name" value="TGT"/>
    <property type="match status" value="1"/>
</dbReference>
<evidence type="ECO:0000313" key="2">
    <source>
        <dbReference type="EMBL" id="KAF7990888.1"/>
    </source>
</evidence>
<dbReference type="GO" id="GO:0006400">
    <property type="term" value="P:tRNA modification"/>
    <property type="evidence" value="ECO:0007669"/>
    <property type="project" value="InterPro"/>
</dbReference>
<feature type="domain" description="tRNA-guanine(15) transglycosylase-like" evidence="1">
    <location>
        <begin position="12"/>
        <end position="284"/>
    </location>
</feature>
<dbReference type="InterPro" id="IPR036511">
    <property type="entry name" value="TGT-like_sf"/>
</dbReference>
<dbReference type="PANTHER" id="PTHR46064:SF1">
    <property type="entry name" value="QUEUINE TRNA-RIBOSYLTRANSFERASE ACCESSORY SUBUNIT 2"/>
    <property type="match status" value="1"/>
</dbReference>
<protein>
    <recommendedName>
        <fullName evidence="1">tRNA-guanine(15) transglycosylase-like domain-containing protein</fullName>
    </recommendedName>
</protein>
<name>A0A835CR50_APHGI</name>
<reference evidence="2 3" key="1">
    <citation type="submission" date="2020-08" db="EMBL/GenBank/DDBJ databases">
        <title>Aphidius gifuensis genome sequencing and assembly.</title>
        <authorList>
            <person name="Du Z."/>
        </authorList>
    </citation>
    <scope>NUCLEOTIDE SEQUENCE [LARGE SCALE GENOMIC DNA]</scope>
    <source>
        <strain evidence="2">YNYX2018</strain>
        <tissue evidence="2">Adults</tissue>
    </source>
</reference>
<gene>
    <name evidence="2" type="ORF">HCN44_000693</name>
</gene>
<keyword evidence="3" id="KW-1185">Reference proteome</keyword>
<dbReference type="Proteomes" id="UP000639338">
    <property type="component" value="Unassembled WGS sequence"/>
</dbReference>